<dbReference type="PANTHER" id="PTHR23420:SF0">
    <property type="entry name" value="ADENOSYLHOMOCYSTEINASE"/>
    <property type="match status" value="1"/>
</dbReference>
<evidence type="ECO:0000256" key="3">
    <source>
        <dbReference type="ARBA" id="ARBA00022563"/>
    </source>
</evidence>
<evidence type="ECO:0000256" key="2">
    <source>
        <dbReference type="ARBA" id="ARBA00007122"/>
    </source>
</evidence>
<dbReference type="GO" id="GO:0033353">
    <property type="term" value="P:S-adenosylmethionine cycle"/>
    <property type="evidence" value="ECO:0007669"/>
    <property type="project" value="TreeGrafter"/>
</dbReference>
<proteinExistence type="inferred from homology"/>
<feature type="compositionally biased region" description="Low complexity" evidence="7">
    <location>
        <begin position="1"/>
        <end position="17"/>
    </location>
</feature>
<keyword evidence="9" id="KW-1185">Reference proteome</keyword>
<evidence type="ECO:0000259" key="8">
    <source>
        <dbReference type="SMART" id="SM00997"/>
    </source>
</evidence>
<evidence type="ECO:0000256" key="5">
    <source>
        <dbReference type="ARBA" id="ARBA00045926"/>
    </source>
</evidence>
<dbReference type="RefSeq" id="XP_029283701.1">
    <property type="nucleotide sequence ID" value="XM_029427841.1"/>
</dbReference>
<dbReference type="SMART" id="SM00996">
    <property type="entry name" value="AdoHcyase"/>
    <property type="match status" value="1"/>
</dbReference>
<comment type="function">
    <text evidence="5">Catalyzes the hydrolysis of S-adenosyl-L-homocysteine to form adenosine and homocysteine. Binds copper ions.</text>
</comment>
<evidence type="ECO:0000256" key="1">
    <source>
        <dbReference type="ARBA" id="ARBA00001911"/>
    </source>
</evidence>
<dbReference type="SUPFAM" id="SSF51735">
    <property type="entry name" value="NAD(P)-binding Rossmann-fold domains"/>
    <property type="match status" value="1"/>
</dbReference>
<dbReference type="Gene3D" id="3.40.50.720">
    <property type="entry name" value="NAD(P)-binding Rossmann-like Domain"/>
    <property type="match status" value="2"/>
</dbReference>
<keyword evidence="3" id="KW-0554">One-carbon metabolism</keyword>
<dbReference type="GO" id="GO:0004013">
    <property type="term" value="F:adenosylhomocysteinase activity"/>
    <property type="evidence" value="ECO:0007669"/>
    <property type="project" value="UniProtKB-EC"/>
</dbReference>
<accession>A0A6J2PEL6</accession>
<organism evidence="9 10">
    <name type="scientific">Cottoperca gobio</name>
    <name type="common">Frogmouth</name>
    <name type="synonym">Aphritis gobio</name>
    <dbReference type="NCBI Taxonomy" id="56716"/>
    <lineage>
        <taxon>Eukaryota</taxon>
        <taxon>Metazoa</taxon>
        <taxon>Chordata</taxon>
        <taxon>Craniata</taxon>
        <taxon>Vertebrata</taxon>
        <taxon>Euteleostomi</taxon>
        <taxon>Actinopterygii</taxon>
        <taxon>Neopterygii</taxon>
        <taxon>Teleostei</taxon>
        <taxon>Neoteleostei</taxon>
        <taxon>Acanthomorphata</taxon>
        <taxon>Eupercaria</taxon>
        <taxon>Perciformes</taxon>
        <taxon>Notothenioidei</taxon>
        <taxon>Bovichtidae</taxon>
        <taxon>Cottoperca</taxon>
    </lineage>
</organism>
<keyword evidence="4" id="KW-0520">NAD</keyword>
<feature type="region of interest" description="Disordered" evidence="7">
    <location>
        <begin position="1"/>
        <end position="25"/>
    </location>
</feature>
<evidence type="ECO:0000256" key="6">
    <source>
        <dbReference type="ARBA" id="ARBA00047800"/>
    </source>
</evidence>
<evidence type="ECO:0000256" key="7">
    <source>
        <dbReference type="SAM" id="MobiDB-lite"/>
    </source>
</evidence>
<dbReference type="KEGG" id="cgob:115005866"/>
<evidence type="ECO:0000313" key="9">
    <source>
        <dbReference type="Proteomes" id="UP000504630"/>
    </source>
</evidence>
<evidence type="ECO:0000256" key="4">
    <source>
        <dbReference type="ARBA" id="ARBA00023027"/>
    </source>
</evidence>
<dbReference type="Pfam" id="PF00670">
    <property type="entry name" value="AdoHcyase_NAD"/>
    <property type="match status" value="2"/>
</dbReference>
<dbReference type="GeneID" id="115005866"/>
<name>A0A6J2PEL6_COTGO</name>
<dbReference type="Gene3D" id="3.40.50.1480">
    <property type="entry name" value="Adenosylhomocysteinase-like"/>
    <property type="match status" value="2"/>
</dbReference>
<dbReference type="InterPro" id="IPR000043">
    <property type="entry name" value="Adenosylhomocysteinase-like"/>
</dbReference>
<dbReference type="SMART" id="SM00997">
    <property type="entry name" value="AdoHcyase_NAD"/>
    <property type="match status" value="1"/>
</dbReference>
<dbReference type="AlphaFoldDB" id="A0A6J2PEL6"/>
<comment type="similarity">
    <text evidence="2">Belongs to the adenosylhomocysteinase family.</text>
</comment>
<dbReference type="Proteomes" id="UP000504630">
    <property type="component" value="Unplaced"/>
</dbReference>
<comment type="catalytic activity">
    <reaction evidence="6">
        <text>S-adenosyl-L-homocysteine + H2O = L-homocysteine + adenosine</text>
        <dbReference type="Rhea" id="RHEA:21708"/>
        <dbReference type="ChEBI" id="CHEBI:15377"/>
        <dbReference type="ChEBI" id="CHEBI:16335"/>
        <dbReference type="ChEBI" id="CHEBI:57856"/>
        <dbReference type="ChEBI" id="CHEBI:58199"/>
        <dbReference type="EC" id="3.13.2.1"/>
    </reaction>
    <physiologicalReaction direction="left-to-right" evidence="6">
        <dbReference type="Rhea" id="RHEA:21709"/>
    </physiologicalReaction>
</comment>
<protein>
    <submittedName>
        <fullName evidence="10">Adenosylhomocysteinase B-like</fullName>
    </submittedName>
</protein>
<feature type="domain" description="S-adenosyl-L-homocysteine hydrolase NAD binding" evidence="8">
    <location>
        <begin position="41"/>
        <end position="167"/>
    </location>
</feature>
<gene>
    <name evidence="10" type="primary">LOC115005866</name>
</gene>
<dbReference type="Pfam" id="PF05221">
    <property type="entry name" value="AdoHcyase"/>
    <property type="match status" value="1"/>
</dbReference>
<dbReference type="InterPro" id="IPR036291">
    <property type="entry name" value="NAD(P)-bd_dom_sf"/>
</dbReference>
<reference evidence="10" key="1">
    <citation type="submission" date="2025-08" db="UniProtKB">
        <authorList>
            <consortium name="RefSeq"/>
        </authorList>
    </citation>
    <scope>IDENTIFICATION</scope>
</reference>
<dbReference type="InterPro" id="IPR042172">
    <property type="entry name" value="Adenosylhomocyst_ase-like_sf"/>
</dbReference>
<dbReference type="GO" id="GO:0006730">
    <property type="term" value="P:one-carbon metabolic process"/>
    <property type="evidence" value="ECO:0007669"/>
    <property type="project" value="UniProtKB-KW"/>
</dbReference>
<dbReference type="InParanoid" id="A0A6J2PEL6"/>
<evidence type="ECO:0000313" key="10">
    <source>
        <dbReference type="RefSeq" id="XP_029283701.1"/>
    </source>
</evidence>
<dbReference type="PANTHER" id="PTHR23420">
    <property type="entry name" value="ADENOSYLHOMOCYSTEINASE"/>
    <property type="match status" value="1"/>
</dbReference>
<dbReference type="OrthoDB" id="10007170at2759"/>
<dbReference type="GO" id="GO:0005829">
    <property type="term" value="C:cytosol"/>
    <property type="evidence" value="ECO:0007669"/>
    <property type="project" value="TreeGrafter"/>
</dbReference>
<comment type="cofactor">
    <cofactor evidence="1">
        <name>NAD(+)</name>
        <dbReference type="ChEBI" id="CHEBI:57540"/>
    </cofactor>
</comment>
<sequence>MSMSNSDVRSRVSVGSRPPIVDTKPRHEAVHRVRTGSKFDNLYGCRESLIDGIKRATDVMIAGKVAVVAGYGDVGKGGVQALRGFGARVIVTEIDPINALQAAMEGLLTRKDTFGHFDCEIDMSWLIKHAAEKINIKPQVDRYRMKSGRHIIILAEGRLVNLGCAMGHPSFVMSNSFTNQVLAQIELWKNTDKYPLGVHFLPKKLDEQVAAAHLDKLGVKLTKLTDKQAKYLGLPSEGPFKPDHYRY</sequence>
<dbReference type="InterPro" id="IPR015878">
    <property type="entry name" value="Ado_hCys_hydrolase_NAD-bd"/>
</dbReference>
<dbReference type="SUPFAM" id="SSF52283">
    <property type="entry name" value="Formate/glycerate dehydrogenase catalytic domain-like"/>
    <property type="match status" value="1"/>
</dbReference>